<dbReference type="GO" id="GO:0016079">
    <property type="term" value="P:synaptic vesicle exocytosis"/>
    <property type="evidence" value="ECO:0007669"/>
    <property type="project" value="TreeGrafter"/>
</dbReference>
<dbReference type="InterPro" id="IPR028119">
    <property type="entry name" value="Snapin/Pallidin/Snn1"/>
</dbReference>
<dbReference type="GO" id="GO:0007040">
    <property type="term" value="P:lysosome organization"/>
    <property type="evidence" value="ECO:0007669"/>
    <property type="project" value="TreeGrafter"/>
</dbReference>
<protein>
    <recommendedName>
        <fullName evidence="3">Biogenesis of lysosome-related organelles complex 1 subunit 7</fullName>
    </recommendedName>
</protein>
<dbReference type="PANTHER" id="PTHR31305">
    <property type="entry name" value="SNARE-ASSOCIATED PROTEIN SNAPIN"/>
    <property type="match status" value="1"/>
</dbReference>
<evidence type="ECO:0000313" key="5">
    <source>
        <dbReference type="WBParaSite" id="ACAC_0001176001-mRNA-1"/>
    </source>
</evidence>
<dbReference type="STRING" id="6313.A0A0K0DJX8"/>
<dbReference type="Proteomes" id="UP000035642">
    <property type="component" value="Unassembled WGS sequence"/>
</dbReference>
<evidence type="ECO:0000313" key="4">
    <source>
        <dbReference type="Proteomes" id="UP000035642"/>
    </source>
</evidence>
<dbReference type="WBParaSite" id="ACAC_0001176001-mRNA-1">
    <property type="protein sequence ID" value="ACAC_0001176001-mRNA-1"/>
    <property type="gene ID" value="ACAC_0001176001"/>
</dbReference>
<accession>A0A0K0DJX8</accession>
<proteinExistence type="inferred from homology"/>
<dbReference type="AlphaFoldDB" id="A0A0K0DJX8"/>
<dbReference type="GO" id="GO:0031083">
    <property type="term" value="C:BLOC-1 complex"/>
    <property type="evidence" value="ECO:0007669"/>
    <property type="project" value="InterPro"/>
</dbReference>
<evidence type="ECO:0000256" key="2">
    <source>
        <dbReference type="ARBA" id="ARBA00023054"/>
    </source>
</evidence>
<evidence type="ECO:0000256" key="1">
    <source>
        <dbReference type="ARBA" id="ARBA00006111"/>
    </source>
</evidence>
<reference evidence="5" key="2">
    <citation type="submission" date="2017-02" db="UniProtKB">
        <authorList>
            <consortium name="WormBaseParasite"/>
        </authorList>
    </citation>
    <scope>IDENTIFICATION</scope>
</reference>
<dbReference type="GO" id="GO:0008333">
    <property type="term" value="P:endosome to lysosome transport"/>
    <property type="evidence" value="ECO:0007669"/>
    <property type="project" value="TreeGrafter"/>
</dbReference>
<dbReference type="Pfam" id="PF14712">
    <property type="entry name" value="Snapin_Pallidin"/>
    <property type="match status" value="1"/>
</dbReference>
<name>A0A0K0DJX8_ANGCA</name>
<dbReference type="GO" id="GO:0000149">
    <property type="term" value="F:SNARE binding"/>
    <property type="evidence" value="ECO:0007669"/>
    <property type="project" value="TreeGrafter"/>
</dbReference>
<organism evidence="4 5">
    <name type="scientific">Angiostrongylus cantonensis</name>
    <name type="common">Rat lungworm</name>
    <dbReference type="NCBI Taxonomy" id="6313"/>
    <lineage>
        <taxon>Eukaryota</taxon>
        <taxon>Metazoa</taxon>
        <taxon>Ecdysozoa</taxon>
        <taxon>Nematoda</taxon>
        <taxon>Chromadorea</taxon>
        <taxon>Rhabditida</taxon>
        <taxon>Rhabditina</taxon>
        <taxon>Rhabditomorpha</taxon>
        <taxon>Strongyloidea</taxon>
        <taxon>Metastrongylidae</taxon>
        <taxon>Angiostrongylus</taxon>
    </lineage>
</organism>
<sequence length="123" mass="14175">MMTSTSRGDIALDNGDLMFASIGSFIEGLEEQIRATRASQIELNERIKEMADFLHELNDHEEPYDIQVYVGKLQDSRRRVNNVNQVIGSVHDRLSRLQRLIAREIFKKKKMIKGTEVPPLPEH</sequence>
<dbReference type="GO" id="GO:0032418">
    <property type="term" value="P:lysosome localization"/>
    <property type="evidence" value="ECO:0007669"/>
    <property type="project" value="TreeGrafter"/>
</dbReference>
<reference evidence="4" key="1">
    <citation type="submission" date="2012-09" db="EMBL/GenBank/DDBJ databases">
        <authorList>
            <person name="Martin A.A."/>
        </authorList>
    </citation>
    <scope>NUCLEOTIDE SEQUENCE</scope>
</reference>
<dbReference type="InterPro" id="IPR017246">
    <property type="entry name" value="Snapin"/>
</dbReference>
<dbReference type="GO" id="GO:2000300">
    <property type="term" value="P:regulation of synaptic vesicle exocytosis"/>
    <property type="evidence" value="ECO:0007669"/>
    <property type="project" value="TreeGrafter"/>
</dbReference>
<dbReference type="PANTHER" id="PTHR31305:SF2">
    <property type="entry name" value="SNARE-ASSOCIATED PROTEIN SNAPIN"/>
    <property type="match status" value="1"/>
</dbReference>
<keyword evidence="4" id="KW-1185">Reference proteome</keyword>
<dbReference type="GO" id="GO:0008021">
    <property type="term" value="C:synaptic vesicle"/>
    <property type="evidence" value="ECO:0007669"/>
    <property type="project" value="TreeGrafter"/>
</dbReference>
<keyword evidence="2" id="KW-0175">Coiled coil</keyword>
<comment type="similarity">
    <text evidence="1">Belongs to the SNAPIN family.</text>
</comment>
<evidence type="ECO:0000256" key="3">
    <source>
        <dbReference type="ARBA" id="ARBA00033330"/>
    </source>
</evidence>
<dbReference type="GO" id="GO:0006886">
    <property type="term" value="P:intracellular protein transport"/>
    <property type="evidence" value="ECO:0007669"/>
    <property type="project" value="InterPro"/>
</dbReference>
<dbReference type="GO" id="GO:0099078">
    <property type="term" value="C:BORC complex"/>
    <property type="evidence" value="ECO:0007669"/>
    <property type="project" value="TreeGrafter"/>
</dbReference>